<proteinExistence type="predicted"/>
<organism evidence="1 2">
    <name type="scientific">Ancylostoma duodenale</name>
    <dbReference type="NCBI Taxonomy" id="51022"/>
    <lineage>
        <taxon>Eukaryota</taxon>
        <taxon>Metazoa</taxon>
        <taxon>Ecdysozoa</taxon>
        <taxon>Nematoda</taxon>
        <taxon>Chromadorea</taxon>
        <taxon>Rhabditida</taxon>
        <taxon>Rhabditina</taxon>
        <taxon>Rhabditomorpha</taxon>
        <taxon>Strongyloidea</taxon>
        <taxon>Ancylostomatidae</taxon>
        <taxon>Ancylostomatinae</taxon>
        <taxon>Ancylostoma</taxon>
    </lineage>
</organism>
<dbReference type="OrthoDB" id="410104at2759"/>
<protein>
    <submittedName>
        <fullName evidence="1">Uncharacterized protein</fullName>
    </submittedName>
</protein>
<name>A0A0C2CZK6_9BILA</name>
<reference evidence="1 2" key="1">
    <citation type="submission" date="2013-12" db="EMBL/GenBank/DDBJ databases">
        <title>Draft genome of the parsitic nematode Ancylostoma duodenale.</title>
        <authorList>
            <person name="Mitreva M."/>
        </authorList>
    </citation>
    <scope>NUCLEOTIDE SEQUENCE [LARGE SCALE GENOMIC DNA]</scope>
    <source>
        <strain evidence="1 2">Zhejiang</strain>
    </source>
</reference>
<dbReference type="AlphaFoldDB" id="A0A0C2CZK6"/>
<keyword evidence="2" id="KW-1185">Reference proteome</keyword>
<evidence type="ECO:0000313" key="1">
    <source>
        <dbReference type="EMBL" id="KIH62488.1"/>
    </source>
</evidence>
<dbReference type="Proteomes" id="UP000054047">
    <property type="component" value="Unassembled WGS sequence"/>
</dbReference>
<gene>
    <name evidence="1" type="ORF">ANCDUO_07228</name>
</gene>
<evidence type="ECO:0000313" key="2">
    <source>
        <dbReference type="Proteomes" id="UP000054047"/>
    </source>
</evidence>
<dbReference type="EMBL" id="KN729274">
    <property type="protein sequence ID" value="KIH62488.1"/>
    <property type="molecule type" value="Genomic_DNA"/>
</dbReference>
<sequence length="154" mass="16841">MESIMATFYSALFKSGSGQTTTVLSPGEEVPPFLTSGVRHAIEATPRGEALGADGITVELLQDCGPTLYTTLAIRFSHYLAKCEVPRSSPRPSFFSKRVTKKMENYRPITLLPVLYKSTLATPFSEGSHLSVIASVDDTPRRRQANKGNNDITM</sequence>
<accession>A0A0C2CZK6</accession>